<accession>A0AAN6TEP4</accession>
<organism evidence="2 3">
    <name type="scientific">Canariomyces notabilis</name>
    <dbReference type="NCBI Taxonomy" id="2074819"/>
    <lineage>
        <taxon>Eukaryota</taxon>
        <taxon>Fungi</taxon>
        <taxon>Dikarya</taxon>
        <taxon>Ascomycota</taxon>
        <taxon>Pezizomycotina</taxon>
        <taxon>Sordariomycetes</taxon>
        <taxon>Sordariomycetidae</taxon>
        <taxon>Sordariales</taxon>
        <taxon>Chaetomiaceae</taxon>
        <taxon>Canariomyces</taxon>
    </lineage>
</organism>
<sequence length="60" mass="6556">MWVHTGAQLDLNQATTSYNTLNVVAGMLTLSMMTYILASGCIGHACQLMSTTTPLPTWYM</sequence>
<gene>
    <name evidence="2" type="ORF">N656DRAFT_778560</name>
</gene>
<protein>
    <submittedName>
        <fullName evidence="2">Uncharacterized protein</fullName>
    </submittedName>
</protein>
<name>A0AAN6TEP4_9PEZI</name>
<dbReference type="Proteomes" id="UP001302812">
    <property type="component" value="Unassembled WGS sequence"/>
</dbReference>
<evidence type="ECO:0000313" key="2">
    <source>
        <dbReference type="EMBL" id="KAK4113044.1"/>
    </source>
</evidence>
<reference evidence="2" key="1">
    <citation type="journal article" date="2023" name="Mol. Phylogenet. Evol.">
        <title>Genome-scale phylogeny and comparative genomics of the fungal order Sordariales.</title>
        <authorList>
            <person name="Hensen N."/>
            <person name="Bonometti L."/>
            <person name="Westerberg I."/>
            <person name="Brannstrom I.O."/>
            <person name="Guillou S."/>
            <person name="Cros-Aarteil S."/>
            <person name="Calhoun S."/>
            <person name="Haridas S."/>
            <person name="Kuo A."/>
            <person name="Mondo S."/>
            <person name="Pangilinan J."/>
            <person name="Riley R."/>
            <person name="LaButti K."/>
            <person name="Andreopoulos B."/>
            <person name="Lipzen A."/>
            <person name="Chen C."/>
            <person name="Yan M."/>
            <person name="Daum C."/>
            <person name="Ng V."/>
            <person name="Clum A."/>
            <person name="Steindorff A."/>
            <person name="Ohm R.A."/>
            <person name="Martin F."/>
            <person name="Silar P."/>
            <person name="Natvig D.O."/>
            <person name="Lalanne C."/>
            <person name="Gautier V."/>
            <person name="Ament-Velasquez S.L."/>
            <person name="Kruys A."/>
            <person name="Hutchinson M.I."/>
            <person name="Powell A.J."/>
            <person name="Barry K."/>
            <person name="Miller A.N."/>
            <person name="Grigoriev I.V."/>
            <person name="Debuchy R."/>
            <person name="Gladieux P."/>
            <person name="Hiltunen Thoren M."/>
            <person name="Johannesson H."/>
        </authorList>
    </citation>
    <scope>NUCLEOTIDE SEQUENCE</scope>
    <source>
        <strain evidence="2">CBS 508.74</strain>
    </source>
</reference>
<keyword evidence="1" id="KW-0812">Transmembrane</keyword>
<dbReference type="GeneID" id="89939158"/>
<evidence type="ECO:0000256" key="1">
    <source>
        <dbReference type="SAM" id="Phobius"/>
    </source>
</evidence>
<keyword evidence="3" id="KW-1185">Reference proteome</keyword>
<dbReference type="EMBL" id="MU853340">
    <property type="protein sequence ID" value="KAK4113044.1"/>
    <property type="molecule type" value="Genomic_DNA"/>
</dbReference>
<evidence type="ECO:0000313" key="3">
    <source>
        <dbReference type="Proteomes" id="UP001302812"/>
    </source>
</evidence>
<comment type="caution">
    <text evidence="2">The sequence shown here is derived from an EMBL/GenBank/DDBJ whole genome shotgun (WGS) entry which is preliminary data.</text>
</comment>
<keyword evidence="1" id="KW-1133">Transmembrane helix</keyword>
<proteinExistence type="predicted"/>
<dbReference type="AlphaFoldDB" id="A0AAN6TEP4"/>
<dbReference type="RefSeq" id="XP_064670614.1">
    <property type="nucleotide sequence ID" value="XM_064815033.1"/>
</dbReference>
<reference evidence="2" key="2">
    <citation type="submission" date="2023-05" db="EMBL/GenBank/DDBJ databases">
        <authorList>
            <consortium name="Lawrence Berkeley National Laboratory"/>
            <person name="Steindorff A."/>
            <person name="Hensen N."/>
            <person name="Bonometti L."/>
            <person name="Westerberg I."/>
            <person name="Brannstrom I.O."/>
            <person name="Guillou S."/>
            <person name="Cros-Aarteil S."/>
            <person name="Calhoun S."/>
            <person name="Haridas S."/>
            <person name="Kuo A."/>
            <person name="Mondo S."/>
            <person name="Pangilinan J."/>
            <person name="Riley R."/>
            <person name="Labutti K."/>
            <person name="Andreopoulos B."/>
            <person name="Lipzen A."/>
            <person name="Chen C."/>
            <person name="Yanf M."/>
            <person name="Daum C."/>
            <person name="Ng V."/>
            <person name="Clum A."/>
            <person name="Ohm R."/>
            <person name="Martin F."/>
            <person name="Silar P."/>
            <person name="Natvig D."/>
            <person name="Lalanne C."/>
            <person name="Gautier V."/>
            <person name="Ament-Velasquez S.L."/>
            <person name="Kruys A."/>
            <person name="Hutchinson M.I."/>
            <person name="Powell A.J."/>
            <person name="Barry K."/>
            <person name="Miller A.N."/>
            <person name="Grigoriev I.V."/>
            <person name="Debuchy R."/>
            <person name="Gladieux P."/>
            <person name="Thoren M.H."/>
            <person name="Johannesson H."/>
        </authorList>
    </citation>
    <scope>NUCLEOTIDE SEQUENCE</scope>
    <source>
        <strain evidence="2">CBS 508.74</strain>
    </source>
</reference>
<feature type="transmembrane region" description="Helical" evidence="1">
    <location>
        <begin position="20"/>
        <end position="42"/>
    </location>
</feature>
<keyword evidence="1" id="KW-0472">Membrane</keyword>